<evidence type="ECO:0000256" key="4">
    <source>
        <dbReference type="ARBA" id="ARBA00022438"/>
    </source>
</evidence>
<dbReference type="GO" id="GO:0004177">
    <property type="term" value="F:aminopeptidase activity"/>
    <property type="evidence" value="ECO:0007669"/>
    <property type="project" value="UniProtKB-KW"/>
</dbReference>
<comment type="subcellular location">
    <subcellularLocation>
        <location evidence="8">Cytoplasm</location>
    </subcellularLocation>
</comment>
<dbReference type="Pfam" id="PF00883">
    <property type="entry name" value="Peptidase_M17"/>
    <property type="match status" value="1"/>
</dbReference>
<dbReference type="Pfam" id="PF02789">
    <property type="entry name" value="Peptidase_M17_N"/>
    <property type="match status" value="1"/>
</dbReference>
<feature type="binding site" evidence="8">
    <location>
        <position position="280"/>
    </location>
    <ligand>
        <name>Mn(2+)</name>
        <dbReference type="ChEBI" id="CHEBI:29035"/>
        <label>2</label>
    </ligand>
</feature>
<keyword evidence="8" id="KW-0963">Cytoplasm</keyword>
<comment type="function">
    <text evidence="7 8">Presumably involved in the processing and regular turnover of intracellular proteins. Catalyzes the removal of unsubstituted N-terminal amino acids from various peptides.</text>
</comment>
<dbReference type="SUPFAM" id="SSF52949">
    <property type="entry name" value="Macro domain-like"/>
    <property type="match status" value="1"/>
</dbReference>
<evidence type="ECO:0000313" key="11">
    <source>
        <dbReference type="Proteomes" id="UP001500929"/>
    </source>
</evidence>
<name>A0ABP5QFC5_9MICO</name>
<dbReference type="PANTHER" id="PTHR11963">
    <property type="entry name" value="LEUCINE AMINOPEPTIDASE-RELATED"/>
    <property type="match status" value="1"/>
</dbReference>
<comment type="catalytic activity">
    <reaction evidence="2 8">
        <text>Release of an N-terminal amino acid, preferentially leucine, but not glutamic or aspartic acids.</text>
        <dbReference type="EC" id="3.4.11.10"/>
    </reaction>
</comment>
<protein>
    <recommendedName>
        <fullName evidence="8">Probable cytosol aminopeptidase</fullName>
        <ecNumber evidence="8">3.4.11.1</ecNumber>
    </recommendedName>
    <alternativeName>
        <fullName evidence="8">Leucine aminopeptidase</fullName>
        <shortName evidence="8">LAP</shortName>
        <ecNumber evidence="8">3.4.11.10</ecNumber>
    </alternativeName>
    <alternativeName>
        <fullName evidence="8">Leucyl aminopeptidase</fullName>
    </alternativeName>
</protein>
<dbReference type="EC" id="3.4.11.1" evidence="8"/>
<gene>
    <name evidence="8" type="primary">pepA</name>
    <name evidence="10" type="ORF">GCM10009851_19020</name>
</gene>
<keyword evidence="11" id="KW-1185">Reference proteome</keyword>
<evidence type="ECO:0000256" key="2">
    <source>
        <dbReference type="ARBA" id="ARBA00000967"/>
    </source>
</evidence>
<organism evidence="10 11">
    <name type="scientific">Herbiconiux moechotypicola</name>
    <dbReference type="NCBI Taxonomy" id="637393"/>
    <lineage>
        <taxon>Bacteria</taxon>
        <taxon>Bacillati</taxon>
        <taxon>Actinomycetota</taxon>
        <taxon>Actinomycetes</taxon>
        <taxon>Micrococcales</taxon>
        <taxon>Microbacteriaceae</taxon>
        <taxon>Herbiconiux</taxon>
    </lineage>
</organism>
<dbReference type="InterPro" id="IPR008283">
    <property type="entry name" value="Peptidase_M17_N"/>
</dbReference>
<evidence type="ECO:0000256" key="7">
    <source>
        <dbReference type="ARBA" id="ARBA00049972"/>
    </source>
</evidence>
<dbReference type="PANTHER" id="PTHR11963:SF23">
    <property type="entry name" value="CYTOSOL AMINOPEPTIDASE"/>
    <property type="match status" value="1"/>
</dbReference>
<evidence type="ECO:0000256" key="6">
    <source>
        <dbReference type="ARBA" id="ARBA00022801"/>
    </source>
</evidence>
<keyword evidence="8" id="KW-0464">Manganese</keyword>
<dbReference type="EC" id="3.4.11.10" evidence="8"/>
<dbReference type="InterPro" id="IPR011356">
    <property type="entry name" value="Leucine_aapep/pepB"/>
</dbReference>
<dbReference type="PROSITE" id="PS00631">
    <property type="entry name" value="CYTOSOL_AP"/>
    <property type="match status" value="1"/>
</dbReference>
<dbReference type="InterPro" id="IPR043472">
    <property type="entry name" value="Macro_dom-like"/>
</dbReference>
<dbReference type="EMBL" id="BAAAQY010000005">
    <property type="protein sequence ID" value="GAA2234199.1"/>
    <property type="molecule type" value="Genomic_DNA"/>
</dbReference>
<comment type="caution">
    <text evidence="10">The sequence shown here is derived from an EMBL/GenBank/DDBJ whole genome shotgun (WGS) entry which is preliminary data.</text>
</comment>
<dbReference type="Gene3D" id="3.40.630.10">
    <property type="entry name" value="Zn peptidases"/>
    <property type="match status" value="1"/>
</dbReference>
<evidence type="ECO:0000256" key="5">
    <source>
        <dbReference type="ARBA" id="ARBA00022670"/>
    </source>
</evidence>
<feature type="binding site" evidence="8">
    <location>
        <position position="365"/>
    </location>
    <ligand>
        <name>Mn(2+)</name>
        <dbReference type="ChEBI" id="CHEBI:29035"/>
        <label>2</label>
    </ligand>
</feature>
<evidence type="ECO:0000259" key="9">
    <source>
        <dbReference type="PROSITE" id="PS00631"/>
    </source>
</evidence>
<accession>A0ABP5QFC5</accession>
<keyword evidence="6 8" id="KW-0378">Hydrolase</keyword>
<feature type="binding site" evidence="8">
    <location>
        <position position="363"/>
    </location>
    <ligand>
        <name>Mn(2+)</name>
        <dbReference type="ChEBI" id="CHEBI:29035"/>
        <label>1</label>
    </ligand>
</feature>
<comment type="cofactor">
    <cofactor evidence="8">
        <name>Mn(2+)</name>
        <dbReference type="ChEBI" id="CHEBI:29035"/>
    </cofactor>
    <text evidence="8">Binds 2 manganese ions per subunit.</text>
</comment>
<keyword evidence="8" id="KW-0479">Metal-binding</keyword>
<evidence type="ECO:0000256" key="1">
    <source>
        <dbReference type="ARBA" id="ARBA00000135"/>
    </source>
</evidence>
<dbReference type="Gene3D" id="3.40.220.10">
    <property type="entry name" value="Leucine Aminopeptidase, subunit E, domain 1"/>
    <property type="match status" value="1"/>
</dbReference>
<comment type="catalytic activity">
    <reaction evidence="1 8">
        <text>Release of an N-terminal amino acid, Xaa-|-Yaa-, in which Xaa is preferably Leu, but may be other amino acids including Pro although not Arg or Lys, and Yaa may be Pro. Amino acid amides and methyl esters are also readily hydrolyzed, but rates on arylamides are exceedingly low.</text>
        <dbReference type="EC" id="3.4.11.1"/>
    </reaction>
</comment>
<dbReference type="SUPFAM" id="SSF53187">
    <property type="entry name" value="Zn-dependent exopeptidases"/>
    <property type="match status" value="1"/>
</dbReference>
<dbReference type="Proteomes" id="UP001500929">
    <property type="component" value="Unassembled WGS sequence"/>
</dbReference>
<feature type="active site" evidence="8">
    <location>
        <position position="292"/>
    </location>
</feature>
<proteinExistence type="inferred from homology"/>
<comment type="similarity">
    <text evidence="3 8">Belongs to the peptidase M17 family.</text>
</comment>
<dbReference type="InterPro" id="IPR000819">
    <property type="entry name" value="Peptidase_M17_C"/>
</dbReference>
<sequence>MPSAFKLIPDTFDPVPSRRAVPSVDVVTAFSPDLGAVGHVVPGTADGVAEGAVPVALGLDAAALARAGFTGKRGQTLVLPQAEGPVLVAIGAGVPDDSESPAAATTRIRDLAAALARATTSFGSVGLVLDVAELTTPELVGQAVAEGLALARYRYAGLKAKPKGEPLERAELLLTADEPAREAATAGIARGLVLAAAENLARDLANTPPGHLTATDLADTVAALGPGHGLEVEVFDKAALIELGAGGLLGVNAGSVEEPRMVVIRYTPAEASAHLALVGKGITYDSGGISLKPSNPMHALMKMDMAGAAAVVGTMTALQALGSTTAVTAYLMCTDNMPSGSATKLGDVLTIRGGKTVEVKNTDAEGRLVMSDALALAAEQKPDAIVDIATLTGSAMMTLGTATAAVFANDQALAEQVKAAAAAVDEPVWQLPLERKYRPQLDSDVADLSNMGGPYAGATIAALFLDEFVDGLPWAHLDIAGTMNSDKDDSWRPKGATGFGTRLLAELALTFEKVR</sequence>
<feature type="binding site" evidence="8">
    <location>
        <position position="365"/>
    </location>
    <ligand>
        <name>Mn(2+)</name>
        <dbReference type="ChEBI" id="CHEBI:29035"/>
        <label>1</label>
    </ligand>
</feature>
<dbReference type="RefSeq" id="WP_259479382.1">
    <property type="nucleotide sequence ID" value="NZ_BAAAQY010000005.1"/>
</dbReference>
<dbReference type="InterPro" id="IPR023042">
    <property type="entry name" value="Peptidase_M17_leu_NH2_pept"/>
</dbReference>
<keyword evidence="5 8" id="KW-0645">Protease</keyword>
<evidence type="ECO:0000256" key="8">
    <source>
        <dbReference type="HAMAP-Rule" id="MF_00181"/>
    </source>
</evidence>
<evidence type="ECO:0000256" key="3">
    <source>
        <dbReference type="ARBA" id="ARBA00009528"/>
    </source>
</evidence>
<keyword evidence="4 8" id="KW-0031">Aminopeptidase</keyword>
<feature type="binding site" evidence="8">
    <location>
        <position position="304"/>
    </location>
    <ligand>
        <name>Mn(2+)</name>
        <dbReference type="ChEBI" id="CHEBI:29035"/>
        <label>2</label>
    </ligand>
</feature>
<feature type="active site" evidence="8">
    <location>
        <position position="367"/>
    </location>
</feature>
<feature type="binding site" evidence="8">
    <location>
        <position position="285"/>
    </location>
    <ligand>
        <name>Mn(2+)</name>
        <dbReference type="ChEBI" id="CHEBI:29035"/>
        <label>2</label>
    </ligand>
</feature>
<dbReference type="PRINTS" id="PR00481">
    <property type="entry name" value="LAMNOPPTDASE"/>
</dbReference>
<dbReference type="HAMAP" id="MF_00181">
    <property type="entry name" value="Cytosol_peptidase_M17"/>
    <property type="match status" value="1"/>
</dbReference>
<reference evidence="11" key="1">
    <citation type="journal article" date="2019" name="Int. J. Syst. Evol. Microbiol.">
        <title>The Global Catalogue of Microorganisms (GCM) 10K type strain sequencing project: providing services to taxonomists for standard genome sequencing and annotation.</title>
        <authorList>
            <consortium name="The Broad Institute Genomics Platform"/>
            <consortium name="The Broad Institute Genome Sequencing Center for Infectious Disease"/>
            <person name="Wu L."/>
            <person name="Ma J."/>
        </authorList>
    </citation>
    <scope>NUCLEOTIDE SEQUENCE [LARGE SCALE GENOMIC DNA]</scope>
    <source>
        <strain evidence="11">JCM 16117</strain>
    </source>
</reference>
<dbReference type="NCBIfam" id="NF002073">
    <property type="entry name" value="PRK00913.1-2"/>
    <property type="match status" value="1"/>
</dbReference>
<dbReference type="CDD" id="cd00433">
    <property type="entry name" value="Peptidase_M17"/>
    <property type="match status" value="1"/>
</dbReference>
<evidence type="ECO:0000313" key="10">
    <source>
        <dbReference type="EMBL" id="GAA2234199.1"/>
    </source>
</evidence>
<feature type="binding site" evidence="8">
    <location>
        <position position="285"/>
    </location>
    <ligand>
        <name>Mn(2+)</name>
        <dbReference type="ChEBI" id="CHEBI:29035"/>
        <label>1</label>
    </ligand>
</feature>
<feature type="domain" description="Cytosol aminopeptidase" evidence="9">
    <location>
        <begin position="361"/>
        <end position="368"/>
    </location>
</feature>